<gene>
    <name evidence="2" type="ORF">HAX54_027615</name>
</gene>
<evidence type="ECO:0000313" key="2">
    <source>
        <dbReference type="EMBL" id="MCD7455270.1"/>
    </source>
</evidence>
<keyword evidence="3" id="KW-1185">Reference proteome</keyword>
<organism evidence="2 3">
    <name type="scientific">Datura stramonium</name>
    <name type="common">Jimsonweed</name>
    <name type="synonym">Common thornapple</name>
    <dbReference type="NCBI Taxonomy" id="4076"/>
    <lineage>
        <taxon>Eukaryota</taxon>
        <taxon>Viridiplantae</taxon>
        <taxon>Streptophyta</taxon>
        <taxon>Embryophyta</taxon>
        <taxon>Tracheophyta</taxon>
        <taxon>Spermatophyta</taxon>
        <taxon>Magnoliopsida</taxon>
        <taxon>eudicotyledons</taxon>
        <taxon>Gunneridae</taxon>
        <taxon>Pentapetalae</taxon>
        <taxon>asterids</taxon>
        <taxon>lamiids</taxon>
        <taxon>Solanales</taxon>
        <taxon>Solanaceae</taxon>
        <taxon>Solanoideae</taxon>
        <taxon>Datureae</taxon>
        <taxon>Datura</taxon>
    </lineage>
</organism>
<evidence type="ECO:0000256" key="1">
    <source>
        <dbReference type="SAM" id="MobiDB-lite"/>
    </source>
</evidence>
<dbReference type="EMBL" id="JACEIK010000336">
    <property type="protein sequence ID" value="MCD7455270.1"/>
    <property type="molecule type" value="Genomic_DNA"/>
</dbReference>
<feature type="compositionally biased region" description="Basic and acidic residues" evidence="1">
    <location>
        <begin position="11"/>
        <end position="26"/>
    </location>
</feature>
<sequence>MHGELSSMAMKSEKTTIERPIPRTDPNEEENIPYLIEERERRDVPSNSRIKGRDALPGQSNKTRDARWLYARKPEMRGHHHALGCVLQRKLVLKEIFYN</sequence>
<feature type="region of interest" description="Disordered" evidence="1">
    <location>
        <begin position="1"/>
        <end position="62"/>
    </location>
</feature>
<accession>A0ABS8S8W8</accession>
<dbReference type="Proteomes" id="UP000823775">
    <property type="component" value="Unassembled WGS sequence"/>
</dbReference>
<comment type="caution">
    <text evidence="2">The sequence shown here is derived from an EMBL/GenBank/DDBJ whole genome shotgun (WGS) entry which is preliminary data.</text>
</comment>
<evidence type="ECO:0000313" key="3">
    <source>
        <dbReference type="Proteomes" id="UP000823775"/>
    </source>
</evidence>
<protein>
    <submittedName>
        <fullName evidence="2">Uncharacterized protein</fullName>
    </submittedName>
</protein>
<proteinExistence type="predicted"/>
<name>A0ABS8S8W8_DATST</name>
<reference evidence="2 3" key="1">
    <citation type="journal article" date="2021" name="BMC Genomics">
        <title>Datura genome reveals duplications of psychoactive alkaloid biosynthetic genes and high mutation rate following tissue culture.</title>
        <authorList>
            <person name="Rajewski A."/>
            <person name="Carter-House D."/>
            <person name="Stajich J."/>
            <person name="Litt A."/>
        </authorList>
    </citation>
    <scope>NUCLEOTIDE SEQUENCE [LARGE SCALE GENOMIC DNA]</scope>
    <source>
        <strain evidence="2">AR-01</strain>
    </source>
</reference>